<keyword evidence="1" id="KW-0472">Membrane</keyword>
<dbReference type="EMBL" id="CP108038">
    <property type="protein sequence ID" value="WUN84672.1"/>
    <property type="molecule type" value="Genomic_DNA"/>
</dbReference>
<sequence length="260" mass="28579">MDLVLAVLAAVGVVYAVLGVLWWIRDRADRAVVARVDGTHVDPYHAVATVDGYQGADRAAAAELLLTDLIRIEEDGQVAVTDQGADTARTPEHPVPAAVLATLRGHTGPWPLNWLYVDAEHCRRRDPFLRAEDARWPRWSGHAEDRLQIAAILAAVLLAGWLAAQLMYATGAFSANAAEILVGVIAGLLTWVVFALVLHVVVMIVWPERRDRFAEYCRGLLPHPAEAALDAARRERLGRAMAYHRPSEPDRWPLDTPGAF</sequence>
<dbReference type="GeneID" id="93759388"/>
<gene>
    <name evidence="2" type="ORF">OHT53_00445</name>
</gene>
<evidence type="ECO:0000313" key="2">
    <source>
        <dbReference type="EMBL" id="WUN84672.1"/>
    </source>
</evidence>
<evidence type="ECO:0000313" key="3">
    <source>
        <dbReference type="Proteomes" id="UP001432071"/>
    </source>
</evidence>
<evidence type="ECO:0000256" key="1">
    <source>
        <dbReference type="SAM" id="Phobius"/>
    </source>
</evidence>
<keyword evidence="1" id="KW-1133">Transmembrane helix</keyword>
<feature type="transmembrane region" description="Helical" evidence="1">
    <location>
        <begin position="147"/>
        <end position="168"/>
    </location>
</feature>
<dbReference type="RefSeq" id="WP_328733576.1">
    <property type="nucleotide sequence ID" value="NZ_CP108038.1"/>
</dbReference>
<organism evidence="2 3">
    <name type="scientific">Streptomyces bobili</name>
    <dbReference type="NCBI Taxonomy" id="67280"/>
    <lineage>
        <taxon>Bacteria</taxon>
        <taxon>Bacillati</taxon>
        <taxon>Actinomycetota</taxon>
        <taxon>Actinomycetes</taxon>
        <taxon>Kitasatosporales</taxon>
        <taxon>Streptomycetaceae</taxon>
        <taxon>Streptomyces</taxon>
    </lineage>
</organism>
<dbReference type="Proteomes" id="UP001432071">
    <property type="component" value="Chromosome"/>
</dbReference>
<feature type="transmembrane region" description="Helical" evidence="1">
    <location>
        <begin position="180"/>
        <end position="206"/>
    </location>
</feature>
<reference evidence="2" key="1">
    <citation type="submission" date="2022-10" db="EMBL/GenBank/DDBJ databases">
        <title>The complete genomes of actinobacterial strains from the NBC collection.</title>
        <authorList>
            <person name="Joergensen T.S."/>
            <person name="Alvarez Arevalo M."/>
            <person name="Sterndorff E.B."/>
            <person name="Faurdal D."/>
            <person name="Vuksanovic O."/>
            <person name="Mourched A.-S."/>
            <person name="Charusanti P."/>
            <person name="Shaw S."/>
            <person name="Blin K."/>
            <person name="Weber T."/>
        </authorList>
    </citation>
    <scope>NUCLEOTIDE SEQUENCE</scope>
    <source>
        <strain evidence="2">NBC_00302</strain>
    </source>
</reference>
<protein>
    <recommendedName>
        <fullName evidence="4">TIGR04222 domain-containing membrane protein</fullName>
    </recommendedName>
</protein>
<keyword evidence="1" id="KW-0812">Transmembrane</keyword>
<keyword evidence="3" id="KW-1185">Reference proteome</keyword>
<name>A0ABZ1QPQ7_9ACTN</name>
<evidence type="ECO:0008006" key="4">
    <source>
        <dbReference type="Google" id="ProtNLM"/>
    </source>
</evidence>
<proteinExistence type="predicted"/>
<feature type="transmembrane region" description="Helical" evidence="1">
    <location>
        <begin position="6"/>
        <end position="24"/>
    </location>
</feature>
<accession>A0ABZ1QPQ7</accession>